<dbReference type="InterPro" id="IPR036390">
    <property type="entry name" value="WH_DNA-bd_sf"/>
</dbReference>
<feature type="domain" description="HTH deoR-type" evidence="4">
    <location>
        <begin position="2"/>
        <end position="57"/>
    </location>
</feature>
<dbReference type="InterPro" id="IPR050313">
    <property type="entry name" value="Carb_Metab_HTH_regulators"/>
</dbReference>
<dbReference type="SUPFAM" id="SSF100950">
    <property type="entry name" value="NagB/RpiA/CoA transferase-like"/>
    <property type="match status" value="1"/>
</dbReference>
<dbReference type="OrthoDB" id="6846621at2"/>
<dbReference type="PROSITE" id="PS00894">
    <property type="entry name" value="HTH_DEOR_1"/>
    <property type="match status" value="1"/>
</dbReference>
<dbReference type="Gene3D" id="3.40.50.1360">
    <property type="match status" value="1"/>
</dbReference>
<gene>
    <name evidence="5" type="ORF">EC847_106190</name>
</gene>
<keyword evidence="1" id="KW-0805">Transcription regulation</keyword>
<dbReference type="RefSeq" id="WP_133461339.1">
    <property type="nucleotide sequence ID" value="NZ_SNVX01000006.1"/>
</dbReference>
<dbReference type="Pfam" id="PF08220">
    <property type="entry name" value="HTH_DeoR"/>
    <property type="match status" value="1"/>
</dbReference>
<dbReference type="InterPro" id="IPR018356">
    <property type="entry name" value="Tscrpt_reg_HTH_DeoR_CS"/>
</dbReference>
<proteinExistence type="predicted"/>
<reference evidence="5 6" key="1">
    <citation type="submission" date="2019-03" db="EMBL/GenBank/DDBJ databases">
        <title>Genomic analyses of the natural microbiome of Caenorhabditis elegans.</title>
        <authorList>
            <person name="Samuel B."/>
        </authorList>
    </citation>
    <scope>NUCLEOTIDE SEQUENCE [LARGE SCALE GENOMIC DNA]</scope>
    <source>
        <strain evidence="5 6">BIGb0156</strain>
    </source>
</reference>
<dbReference type="InterPro" id="IPR001034">
    <property type="entry name" value="DeoR_HTH"/>
</dbReference>
<dbReference type="GO" id="GO:0003700">
    <property type="term" value="F:DNA-binding transcription factor activity"/>
    <property type="evidence" value="ECO:0007669"/>
    <property type="project" value="InterPro"/>
</dbReference>
<dbReference type="SMART" id="SM01134">
    <property type="entry name" value="DeoRC"/>
    <property type="match status" value="1"/>
</dbReference>
<dbReference type="Gene3D" id="1.10.10.10">
    <property type="entry name" value="Winged helix-like DNA-binding domain superfamily/Winged helix DNA-binding domain"/>
    <property type="match status" value="1"/>
</dbReference>
<name>A0A4R6EKN6_SCAGO</name>
<dbReference type="InterPro" id="IPR036388">
    <property type="entry name" value="WH-like_DNA-bd_sf"/>
</dbReference>
<keyword evidence="2" id="KW-0238">DNA-binding</keyword>
<dbReference type="PRINTS" id="PR00037">
    <property type="entry name" value="HTHLACR"/>
</dbReference>
<dbReference type="SUPFAM" id="SSF46785">
    <property type="entry name" value="Winged helix' DNA-binding domain"/>
    <property type="match status" value="1"/>
</dbReference>
<keyword evidence="6" id="KW-1185">Reference proteome</keyword>
<dbReference type="PANTHER" id="PTHR30363">
    <property type="entry name" value="HTH-TYPE TRANSCRIPTIONAL REGULATOR SRLR-RELATED"/>
    <property type="match status" value="1"/>
</dbReference>
<protein>
    <submittedName>
        <fullName evidence="5">DeoR family transcriptional regulator</fullName>
    </submittedName>
</protein>
<evidence type="ECO:0000256" key="3">
    <source>
        <dbReference type="ARBA" id="ARBA00023163"/>
    </source>
</evidence>
<dbReference type="GO" id="GO:0003677">
    <property type="term" value="F:DNA binding"/>
    <property type="evidence" value="ECO:0007669"/>
    <property type="project" value="UniProtKB-KW"/>
</dbReference>
<evidence type="ECO:0000256" key="2">
    <source>
        <dbReference type="ARBA" id="ARBA00023125"/>
    </source>
</evidence>
<dbReference type="InterPro" id="IPR014036">
    <property type="entry name" value="DeoR-like_C"/>
</dbReference>
<dbReference type="NCBIfam" id="NF007720">
    <property type="entry name" value="PRK10411.1"/>
    <property type="match status" value="1"/>
</dbReference>
<accession>A0A4R6EKN6</accession>
<keyword evidence="3" id="KW-0804">Transcription</keyword>
<dbReference type="PROSITE" id="PS51000">
    <property type="entry name" value="HTH_DEOR_2"/>
    <property type="match status" value="1"/>
</dbReference>
<evidence type="ECO:0000313" key="6">
    <source>
        <dbReference type="Proteomes" id="UP000295530"/>
    </source>
</evidence>
<comment type="caution">
    <text evidence="5">The sequence shown here is derived from an EMBL/GenBank/DDBJ whole genome shotgun (WGS) entry which is preliminary data.</text>
</comment>
<evidence type="ECO:0000259" key="4">
    <source>
        <dbReference type="PROSITE" id="PS51000"/>
    </source>
</evidence>
<dbReference type="AlphaFoldDB" id="A0A4R6EKN6"/>
<dbReference type="SMART" id="SM00420">
    <property type="entry name" value="HTH_DEOR"/>
    <property type="match status" value="1"/>
</dbReference>
<evidence type="ECO:0000256" key="1">
    <source>
        <dbReference type="ARBA" id="ARBA00023015"/>
    </source>
</evidence>
<dbReference type="Proteomes" id="UP000295530">
    <property type="component" value="Unassembled WGS sequence"/>
</dbReference>
<dbReference type="Pfam" id="PF00455">
    <property type="entry name" value="DeoRC"/>
    <property type="match status" value="1"/>
</dbReference>
<organism evidence="5 6">
    <name type="scientific">Scandinavium goeteborgense</name>
    <dbReference type="NCBI Taxonomy" id="1851514"/>
    <lineage>
        <taxon>Bacteria</taxon>
        <taxon>Pseudomonadati</taxon>
        <taxon>Pseudomonadota</taxon>
        <taxon>Gammaproteobacteria</taxon>
        <taxon>Enterobacterales</taxon>
        <taxon>Enterobacteriaceae</taxon>
        <taxon>Scandinavium</taxon>
    </lineage>
</organism>
<dbReference type="PANTHER" id="PTHR30363:SF49">
    <property type="entry name" value="L-FUCOSE OPERON ACTIVATOR"/>
    <property type="match status" value="1"/>
</dbReference>
<evidence type="ECO:0000313" key="5">
    <source>
        <dbReference type="EMBL" id="TDN58246.1"/>
    </source>
</evidence>
<dbReference type="EMBL" id="SNVX01000006">
    <property type="protein sequence ID" value="TDN58246.1"/>
    <property type="molecule type" value="Genomic_DNA"/>
</dbReference>
<sequence length="239" mass="26961">MKVARHQHIVTLLAQSHSLTTDELAAELGVSKETVRRDLSELQQQGHIQRSHGRARAIRRNHQDNEAPFHARLKSHYAHKSDIARHALAWIDEGMTIALDASSTCWLLARQLPDIPLTVFTNSHPVCMELGKRERIRLISSGGELQRQYGYYVNPVLISQLKTLEIDLFIFSCEGVDRSGVMWDPSGHNASFKSLLLKRSSQSLLLMDKSKFNRSSEVRIGPLSDVTHLISDAEPEQVP</sequence>
<dbReference type="InterPro" id="IPR037171">
    <property type="entry name" value="NagB/RpiA_transferase-like"/>
</dbReference>